<name>A0A8J5CJ15_CHIOP</name>
<evidence type="ECO:0000256" key="1">
    <source>
        <dbReference type="SAM" id="MobiDB-lite"/>
    </source>
</evidence>
<feature type="region of interest" description="Disordered" evidence="1">
    <location>
        <begin position="240"/>
        <end position="261"/>
    </location>
</feature>
<evidence type="ECO:0000313" key="3">
    <source>
        <dbReference type="Proteomes" id="UP000770661"/>
    </source>
</evidence>
<organism evidence="2 3">
    <name type="scientific">Chionoecetes opilio</name>
    <name type="common">Atlantic snow crab</name>
    <name type="synonym">Cancer opilio</name>
    <dbReference type="NCBI Taxonomy" id="41210"/>
    <lineage>
        <taxon>Eukaryota</taxon>
        <taxon>Metazoa</taxon>
        <taxon>Ecdysozoa</taxon>
        <taxon>Arthropoda</taxon>
        <taxon>Crustacea</taxon>
        <taxon>Multicrustacea</taxon>
        <taxon>Malacostraca</taxon>
        <taxon>Eumalacostraca</taxon>
        <taxon>Eucarida</taxon>
        <taxon>Decapoda</taxon>
        <taxon>Pleocyemata</taxon>
        <taxon>Brachyura</taxon>
        <taxon>Eubrachyura</taxon>
        <taxon>Majoidea</taxon>
        <taxon>Majidae</taxon>
        <taxon>Chionoecetes</taxon>
    </lineage>
</organism>
<dbReference type="SUPFAM" id="SSF52047">
    <property type="entry name" value="RNI-like"/>
    <property type="match status" value="1"/>
</dbReference>
<accession>A0A8J5CJ15</accession>
<keyword evidence="3" id="KW-1185">Reference proteome</keyword>
<dbReference type="OrthoDB" id="6341269at2759"/>
<protein>
    <submittedName>
        <fullName evidence="2">Uncharacterized protein</fullName>
    </submittedName>
</protein>
<comment type="caution">
    <text evidence="2">The sequence shown here is derived from an EMBL/GenBank/DDBJ whole genome shotgun (WGS) entry which is preliminary data.</text>
</comment>
<reference evidence="2" key="1">
    <citation type="submission" date="2020-07" db="EMBL/GenBank/DDBJ databases">
        <title>The High-quality genome of the commercially important snow crab, Chionoecetes opilio.</title>
        <authorList>
            <person name="Jeong J.-H."/>
            <person name="Ryu S."/>
        </authorList>
    </citation>
    <scope>NUCLEOTIDE SEQUENCE</scope>
    <source>
        <strain evidence="2">MADBK_172401_WGS</strain>
        <tissue evidence="2">Digestive gland</tissue>
    </source>
</reference>
<dbReference type="EMBL" id="JACEEZ010025212">
    <property type="protein sequence ID" value="KAG0703348.1"/>
    <property type="molecule type" value="Genomic_DNA"/>
</dbReference>
<gene>
    <name evidence="2" type="ORF">GWK47_024883</name>
</gene>
<dbReference type="AlphaFoldDB" id="A0A8J5CJ15"/>
<dbReference type="Proteomes" id="UP000770661">
    <property type="component" value="Unassembled WGS sequence"/>
</dbReference>
<sequence length="454" mass="51338">MAWRMPCGLQSCAARAVVIPLVSETDLRIRRHLANVPAELLIARATAELLLRENEDDDDEAQDKDSCTSGCDDDDAEAPYTCSAPGSDNPTQMDAMDHVILQVKTVVEEVRQWWTTVPGNNAGPRLFLELALEAHTEVHPQHDQDFPRHLTRLLLRLVLLQEVFIDRDYGDKDRRCVIPYAWERWTASLVAQLAPFLQLVHLKVYGGMYPSILAAVLRGASRHLLSSHLTYQHHRRHPAGYRKARKPLNPSTPAALPAGPRGRPHYHHGGGHVTRSEFHVATLSNFLQLCPNLIHLGVRVWSKNMVEAELDDQENLTMSNCSLLQEFSLHEEGPGDADETAAEVSHTQRWTALLRGVVAAAPHLSCLSLSVCRGLASILDTLACNVHVLHFHVKDGYEWQPSPEQVCQLVCRLPHLHHLYLEEVSGQLFWRLVRHYQYTDLRLHWGNLHGWPRT</sequence>
<evidence type="ECO:0000313" key="2">
    <source>
        <dbReference type="EMBL" id="KAG0703348.1"/>
    </source>
</evidence>
<feature type="region of interest" description="Disordered" evidence="1">
    <location>
        <begin position="53"/>
        <end position="89"/>
    </location>
</feature>
<proteinExistence type="predicted"/>